<dbReference type="Gene3D" id="2.60.120.650">
    <property type="entry name" value="Cupin"/>
    <property type="match status" value="1"/>
</dbReference>
<reference evidence="4 5" key="1">
    <citation type="journal article" date="2015" name="Genome Biol. Evol.">
        <title>Comparative Genomics of a Bacterivorous Green Alga Reveals Evolutionary Causalities and Consequences of Phago-Mixotrophic Mode of Nutrition.</title>
        <authorList>
            <person name="Burns J.A."/>
            <person name="Paasch A."/>
            <person name="Narechania A."/>
            <person name="Kim E."/>
        </authorList>
    </citation>
    <scope>NUCLEOTIDE SEQUENCE [LARGE SCALE GENOMIC DNA]</scope>
    <source>
        <strain evidence="4 5">PLY_AMNH</strain>
    </source>
</reference>
<organism evidence="4 5">
    <name type="scientific">Cymbomonas tetramitiformis</name>
    <dbReference type="NCBI Taxonomy" id="36881"/>
    <lineage>
        <taxon>Eukaryota</taxon>
        <taxon>Viridiplantae</taxon>
        <taxon>Chlorophyta</taxon>
        <taxon>Pyramimonadophyceae</taxon>
        <taxon>Pyramimonadales</taxon>
        <taxon>Pyramimonadaceae</taxon>
        <taxon>Cymbomonas</taxon>
    </lineage>
</organism>
<feature type="compositionally biased region" description="Acidic residues" evidence="2">
    <location>
        <begin position="106"/>
        <end position="117"/>
    </location>
</feature>
<feature type="region of interest" description="Disordered" evidence="2">
    <location>
        <begin position="101"/>
        <end position="130"/>
    </location>
</feature>
<dbReference type="GO" id="GO:0005634">
    <property type="term" value="C:nucleus"/>
    <property type="evidence" value="ECO:0007669"/>
    <property type="project" value="TreeGrafter"/>
</dbReference>
<keyword evidence="5" id="KW-1185">Reference proteome</keyword>
<dbReference type="AlphaFoldDB" id="A0AAE0GY46"/>
<evidence type="ECO:0000256" key="1">
    <source>
        <dbReference type="ARBA" id="ARBA00006801"/>
    </source>
</evidence>
<dbReference type="GO" id="GO:0033749">
    <property type="term" value="F:histone H4R3 demethylase activity"/>
    <property type="evidence" value="ECO:0007669"/>
    <property type="project" value="TreeGrafter"/>
</dbReference>
<dbReference type="InterPro" id="IPR003347">
    <property type="entry name" value="JmjC_dom"/>
</dbReference>
<evidence type="ECO:0000259" key="3">
    <source>
        <dbReference type="PROSITE" id="PS51184"/>
    </source>
</evidence>
<evidence type="ECO:0000313" key="5">
    <source>
        <dbReference type="Proteomes" id="UP001190700"/>
    </source>
</evidence>
<dbReference type="InterPro" id="IPR050910">
    <property type="entry name" value="JMJD6_ArgDemeth/LysHydrox"/>
</dbReference>
<gene>
    <name evidence="4" type="ORF">CYMTET_5929</name>
</gene>
<dbReference type="EMBL" id="LGRX02001240">
    <property type="protein sequence ID" value="KAK3286509.1"/>
    <property type="molecule type" value="Genomic_DNA"/>
</dbReference>
<comment type="similarity">
    <text evidence="1">Belongs to the JARID1 histone demethylase family.</text>
</comment>
<sequence>GRKKFVMFPPAETKRVCSPEHGFVDPRHPDLSAFPEYHQAKRMEFVLQRGDLLFLPCGWPHMVTSLTPTISLTHNYLDEAHFKTVRMAFLMSVFHKVVNSSQSNEEASDSDEETPDVSDDKIQASLAAVE</sequence>
<protein>
    <recommendedName>
        <fullName evidence="3">JmjC domain-containing protein</fullName>
    </recommendedName>
</protein>
<dbReference type="InterPro" id="IPR041667">
    <property type="entry name" value="Cupin_8"/>
</dbReference>
<feature type="domain" description="JmjC" evidence="3">
    <location>
        <begin position="1"/>
        <end position="93"/>
    </location>
</feature>
<dbReference type="Proteomes" id="UP001190700">
    <property type="component" value="Unassembled WGS sequence"/>
</dbReference>
<dbReference type="SUPFAM" id="SSF51197">
    <property type="entry name" value="Clavaminate synthase-like"/>
    <property type="match status" value="1"/>
</dbReference>
<dbReference type="PANTHER" id="PTHR12480">
    <property type="entry name" value="ARGININE DEMETHYLASE AND LYSYL-HYDROXYLASE JMJD"/>
    <property type="match status" value="1"/>
</dbReference>
<dbReference type="GO" id="GO:0005737">
    <property type="term" value="C:cytoplasm"/>
    <property type="evidence" value="ECO:0007669"/>
    <property type="project" value="TreeGrafter"/>
</dbReference>
<feature type="non-terminal residue" evidence="4">
    <location>
        <position position="1"/>
    </location>
</feature>
<evidence type="ECO:0000256" key="2">
    <source>
        <dbReference type="SAM" id="MobiDB-lite"/>
    </source>
</evidence>
<proteinExistence type="inferred from homology"/>
<dbReference type="PANTHER" id="PTHR12480:SF22">
    <property type="entry name" value="JMJC DOMAIN-CONTAINING PROTEIN"/>
    <property type="match status" value="1"/>
</dbReference>
<name>A0AAE0GY46_9CHLO</name>
<dbReference type="Pfam" id="PF13621">
    <property type="entry name" value="Cupin_8"/>
    <property type="match status" value="1"/>
</dbReference>
<evidence type="ECO:0000313" key="4">
    <source>
        <dbReference type="EMBL" id="KAK3286509.1"/>
    </source>
</evidence>
<comment type="caution">
    <text evidence="4">The sequence shown here is derived from an EMBL/GenBank/DDBJ whole genome shotgun (WGS) entry which is preliminary data.</text>
</comment>
<accession>A0AAE0GY46</accession>
<dbReference type="GO" id="GO:0106140">
    <property type="term" value="F:P-TEFb complex binding"/>
    <property type="evidence" value="ECO:0007669"/>
    <property type="project" value="TreeGrafter"/>
</dbReference>
<dbReference type="PROSITE" id="PS51184">
    <property type="entry name" value="JMJC"/>
    <property type="match status" value="1"/>
</dbReference>